<dbReference type="InterPro" id="IPR058533">
    <property type="entry name" value="Cation_efflux_TM"/>
</dbReference>
<evidence type="ECO:0000259" key="8">
    <source>
        <dbReference type="Pfam" id="PF01545"/>
    </source>
</evidence>
<evidence type="ECO:0000256" key="5">
    <source>
        <dbReference type="ARBA" id="ARBA00022989"/>
    </source>
</evidence>
<feature type="transmembrane region" description="Helical" evidence="7">
    <location>
        <begin position="142"/>
        <end position="164"/>
    </location>
</feature>
<dbReference type="NCBIfam" id="TIGR01297">
    <property type="entry name" value="CDF"/>
    <property type="match status" value="1"/>
</dbReference>
<evidence type="ECO:0000256" key="6">
    <source>
        <dbReference type="ARBA" id="ARBA00023136"/>
    </source>
</evidence>
<keyword evidence="3" id="KW-0813">Transport</keyword>
<feature type="transmembrane region" description="Helical" evidence="7">
    <location>
        <begin position="78"/>
        <end position="99"/>
    </location>
</feature>
<evidence type="ECO:0000256" key="4">
    <source>
        <dbReference type="ARBA" id="ARBA00022692"/>
    </source>
</evidence>
<proteinExistence type="inferred from homology"/>
<evidence type="ECO:0000256" key="3">
    <source>
        <dbReference type="ARBA" id="ARBA00022448"/>
    </source>
</evidence>
<keyword evidence="6 7" id="KW-0472">Membrane</keyword>
<evidence type="ECO:0000256" key="1">
    <source>
        <dbReference type="ARBA" id="ARBA00004141"/>
    </source>
</evidence>
<dbReference type="RefSeq" id="WP_108307942.1">
    <property type="nucleotide sequence ID" value="NZ_CP020921.1"/>
</dbReference>
<sequence>MFLKKEEYFAYIAAFLTFVSALIRVYAGYLTSSLAITAEGFHAITDVVLSFVAAIACIEARKPADRTHPYGHGRIEDLFILLESLVLLTLASFILFEAITKINKPTFKMDPISMVIYAFTLVLVLFGSLFEKYGAKIFDSNVLRADSIHLMADVFVGFAVLIGLFVEEVFSLHFLDAFMSILIALWILKTSLSLGFRSISSIMETRVVEVESYLKSQCTNVPGLLSVHAIRTRKSGNEVYLDLHLVFPACFTLYQANEYAEKLVSCLKKRFENLDIVFRLDSCIEKGSNCNKNCKRYDDMCLLKNNLNKNSKCPLVK</sequence>
<dbReference type="GO" id="GO:0015341">
    <property type="term" value="F:zinc efflux antiporter activity"/>
    <property type="evidence" value="ECO:0007669"/>
    <property type="project" value="TreeGrafter"/>
</dbReference>
<dbReference type="InterPro" id="IPR027470">
    <property type="entry name" value="Cation_efflux_CTD"/>
</dbReference>
<dbReference type="Pfam" id="PF01545">
    <property type="entry name" value="Cation_efflux"/>
    <property type="match status" value="1"/>
</dbReference>
<dbReference type="PANTHER" id="PTHR43840">
    <property type="entry name" value="MITOCHONDRIAL METAL TRANSPORTER 1-RELATED"/>
    <property type="match status" value="1"/>
</dbReference>
<name>A0A2R4VYG2_THEAF</name>
<evidence type="ECO:0000313" key="11">
    <source>
        <dbReference type="Proteomes" id="UP000244792"/>
    </source>
</evidence>
<dbReference type="SUPFAM" id="SSF160240">
    <property type="entry name" value="Cation efflux protein cytoplasmic domain-like"/>
    <property type="match status" value="1"/>
</dbReference>
<dbReference type="Pfam" id="PF16916">
    <property type="entry name" value="ZT_dimer"/>
    <property type="match status" value="1"/>
</dbReference>
<dbReference type="GO" id="GO:0006882">
    <property type="term" value="P:intracellular zinc ion homeostasis"/>
    <property type="evidence" value="ECO:0007669"/>
    <property type="project" value="TreeGrafter"/>
</dbReference>
<evidence type="ECO:0000256" key="2">
    <source>
        <dbReference type="ARBA" id="ARBA00008114"/>
    </source>
</evidence>
<dbReference type="Gene3D" id="1.20.1510.10">
    <property type="entry name" value="Cation efflux protein transmembrane domain"/>
    <property type="match status" value="1"/>
</dbReference>
<evidence type="ECO:0000256" key="7">
    <source>
        <dbReference type="SAM" id="Phobius"/>
    </source>
</evidence>
<feature type="transmembrane region" description="Helical" evidence="7">
    <location>
        <begin position="111"/>
        <end position="130"/>
    </location>
</feature>
<reference evidence="10 11" key="1">
    <citation type="submission" date="2017-04" db="EMBL/GenBank/DDBJ databases">
        <title>Genomic insights into metabolism of Thermodesulfobium acidiphilum.</title>
        <authorList>
            <person name="Toshchakov S.V."/>
            <person name="Frolov E.N."/>
            <person name="Kublanov I.V."/>
            <person name="Samarov N.I."/>
            <person name="Novikov A."/>
            <person name="Lebedinsky A.V."/>
            <person name="Bonch-Osmolovskaya E.A."/>
            <person name="Chernyh N.A."/>
        </authorList>
    </citation>
    <scope>NUCLEOTIDE SEQUENCE [LARGE SCALE GENOMIC DNA]</scope>
    <source>
        <strain evidence="10 11">3127-1</strain>
    </source>
</reference>
<dbReference type="OrthoDB" id="9806522at2"/>
<dbReference type="EMBL" id="CP020921">
    <property type="protein sequence ID" value="AWB09532.1"/>
    <property type="molecule type" value="Genomic_DNA"/>
</dbReference>
<evidence type="ECO:0000313" key="10">
    <source>
        <dbReference type="EMBL" id="AWB09532.1"/>
    </source>
</evidence>
<dbReference type="Gene3D" id="3.30.70.1350">
    <property type="entry name" value="Cation efflux protein, cytoplasmic domain"/>
    <property type="match status" value="1"/>
</dbReference>
<gene>
    <name evidence="10" type="ORF">TDSAC_0145</name>
</gene>
<keyword evidence="5 7" id="KW-1133">Transmembrane helix</keyword>
<dbReference type="AlphaFoldDB" id="A0A2R4VYG2"/>
<dbReference type="Proteomes" id="UP000244792">
    <property type="component" value="Chromosome"/>
</dbReference>
<comment type="similarity">
    <text evidence="2">Belongs to the cation diffusion facilitator (CDF) transporter (TC 2.A.4) family.</text>
</comment>
<dbReference type="InterPro" id="IPR036837">
    <property type="entry name" value="Cation_efflux_CTD_sf"/>
</dbReference>
<dbReference type="InterPro" id="IPR050291">
    <property type="entry name" value="CDF_Transporter"/>
</dbReference>
<feature type="transmembrane region" description="Helical" evidence="7">
    <location>
        <begin position="170"/>
        <end position="188"/>
    </location>
</feature>
<organism evidence="10 11">
    <name type="scientific">Thermodesulfobium acidiphilum</name>
    <dbReference type="NCBI Taxonomy" id="1794699"/>
    <lineage>
        <taxon>Bacteria</taxon>
        <taxon>Pseudomonadati</taxon>
        <taxon>Thermodesulfobiota</taxon>
        <taxon>Thermodesulfobiia</taxon>
        <taxon>Thermodesulfobiales</taxon>
        <taxon>Thermodesulfobiaceae</taxon>
        <taxon>Thermodesulfobium</taxon>
    </lineage>
</organism>
<protein>
    <submittedName>
        <fullName evidence="10">Cation diffusion facilitator family transporter</fullName>
    </submittedName>
</protein>
<keyword evidence="4 7" id="KW-0812">Transmembrane</keyword>
<feature type="domain" description="Cation efflux protein cytoplasmic" evidence="9">
    <location>
        <begin position="214"/>
        <end position="277"/>
    </location>
</feature>
<evidence type="ECO:0000259" key="9">
    <source>
        <dbReference type="Pfam" id="PF16916"/>
    </source>
</evidence>
<dbReference type="SUPFAM" id="SSF161111">
    <property type="entry name" value="Cation efflux protein transmembrane domain-like"/>
    <property type="match status" value="1"/>
</dbReference>
<dbReference type="GO" id="GO:0015093">
    <property type="term" value="F:ferrous iron transmembrane transporter activity"/>
    <property type="evidence" value="ECO:0007669"/>
    <property type="project" value="TreeGrafter"/>
</dbReference>
<dbReference type="GO" id="GO:0015086">
    <property type="term" value="F:cadmium ion transmembrane transporter activity"/>
    <property type="evidence" value="ECO:0007669"/>
    <property type="project" value="TreeGrafter"/>
</dbReference>
<feature type="domain" description="Cation efflux protein transmembrane" evidence="8">
    <location>
        <begin position="11"/>
        <end position="203"/>
    </location>
</feature>
<dbReference type="GO" id="GO:0005886">
    <property type="term" value="C:plasma membrane"/>
    <property type="evidence" value="ECO:0007669"/>
    <property type="project" value="TreeGrafter"/>
</dbReference>
<feature type="transmembrane region" description="Helical" evidence="7">
    <location>
        <begin position="9"/>
        <end position="29"/>
    </location>
</feature>
<dbReference type="KEGG" id="taci:TDSAC_0145"/>
<dbReference type="PANTHER" id="PTHR43840:SF15">
    <property type="entry name" value="MITOCHONDRIAL METAL TRANSPORTER 1-RELATED"/>
    <property type="match status" value="1"/>
</dbReference>
<accession>A0A2R4VYG2</accession>
<comment type="subcellular location">
    <subcellularLocation>
        <location evidence="1">Membrane</location>
        <topology evidence="1">Multi-pass membrane protein</topology>
    </subcellularLocation>
</comment>
<dbReference type="InterPro" id="IPR027469">
    <property type="entry name" value="Cation_efflux_TMD_sf"/>
</dbReference>
<feature type="transmembrane region" description="Helical" evidence="7">
    <location>
        <begin position="41"/>
        <end position="58"/>
    </location>
</feature>
<keyword evidence="11" id="KW-1185">Reference proteome</keyword>
<dbReference type="InterPro" id="IPR002524">
    <property type="entry name" value="Cation_efflux"/>
</dbReference>